<dbReference type="AlphaFoldDB" id="A0A087M3K8"/>
<accession>A0A087M3K8</accession>
<organism evidence="2 3">
    <name type="scientific">Devosia riboflavina</name>
    <dbReference type="NCBI Taxonomy" id="46914"/>
    <lineage>
        <taxon>Bacteria</taxon>
        <taxon>Pseudomonadati</taxon>
        <taxon>Pseudomonadota</taxon>
        <taxon>Alphaproteobacteria</taxon>
        <taxon>Hyphomicrobiales</taxon>
        <taxon>Devosiaceae</taxon>
        <taxon>Devosia</taxon>
    </lineage>
</organism>
<feature type="region of interest" description="Disordered" evidence="1">
    <location>
        <begin position="21"/>
        <end position="62"/>
    </location>
</feature>
<evidence type="ECO:0000313" key="3">
    <source>
        <dbReference type="Proteomes" id="UP000028981"/>
    </source>
</evidence>
<evidence type="ECO:0000256" key="1">
    <source>
        <dbReference type="SAM" id="MobiDB-lite"/>
    </source>
</evidence>
<protein>
    <submittedName>
        <fullName evidence="2">Uncharacterized protein</fullName>
    </submittedName>
</protein>
<gene>
    <name evidence="2" type="ORF">JP75_07890</name>
</gene>
<proteinExistence type="predicted"/>
<sequence>MDERSSEELHWQLMREGMRPAAVGAAKASNDLASAPVYGEEDRKRRHSPSGRRDSPKLKPRVRPIWGLPGWFIIDGGKS</sequence>
<reference evidence="2 3" key="1">
    <citation type="submission" date="2014-08" db="EMBL/GenBank/DDBJ databases">
        <authorList>
            <person name="Hassan Y.I."/>
            <person name="Lepp D."/>
            <person name="Zhou T."/>
        </authorList>
    </citation>
    <scope>NUCLEOTIDE SEQUENCE [LARGE SCALE GENOMIC DNA]</scope>
    <source>
        <strain evidence="2 3">IFO13584</strain>
    </source>
</reference>
<evidence type="ECO:0000313" key="2">
    <source>
        <dbReference type="EMBL" id="KFL31461.1"/>
    </source>
</evidence>
<dbReference type="EMBL" id="JQGC01000006">
    <property type="protein sequence ID" value="KFL31461.1"/>
    <property type="molecule type" value="Genomic_DNA"/>
</dbReference>
<keyword evidence="3" id="KW-1185">Reference proteome</keyword>
<name>A0A087M3K8_9HYPH</name>
<comment type="caution">
    <text evidence="2">The sequence shown here is derived from an EMBL/GenBank/DDBJ whole genome shotgun (WGS) entry which is preliminary data.</text>
</comment>
<dbReference type="Proteomes" id="UP000028981">
    <property type="component" value="Unassembled WGS sequence"/>
</dbReference>